<feature type="domain" description="YknX-like C-terminal permuted SH3-like" evidence="9">
    <location>
        <begin position="599"/>
        <end position="666"/>
    </location>
</feature>
<feature type="domain" description="CusB-like beta-barrel" evidence="8">
    <location>
        <begin position="516"/>
        <end position="591"/>
    </location>
</feature>
<evidence type="ECO:0000256" key="2">
    <source>
        <dbReference type="ARBA" id="ARBA00022448"/>
    </source>
</evidence>
<name>M1Q2B1_9ZZZZ</name>
<dbReference type="EMBL" id="JX684090">
    <property type="protein sequence ID" value="AGF93392.1"/>
    <property type="molecule type" value="Genomic_DNA"/>
</dbReference>
<dbReference type="PANTHER" id="PTHR30469">
    <property type="entry name" value="MULTIDRUG RESISTANCE PROTEIN MDTA"/>
    <property type="match status" value="1"/>
</dbReference>
<evidence type="ECO:0000256" key="5">
    <source>
        <dbReference type="SAM" id="MobiDB-lite"/>
    </source>
</evidence>
<dbReference type="Gene3D" id="2.40.30.170">
    <property type="match status" value="1"/>
</dbReference>
<keyword evidence="4" id="KW-0175">Coiled coil</keyword>
<evidence type="ECO:0000259" key="6">
    <source>
        <dbReference type="Pfam" id="PF25876"/>
    </source>
</evidence>
<dbReference type="NCBIfam" id="TIGR01730">
    <property type="entry name" value="RND_mfp"/>
    <property type="match status" value="1"/>
</dbReference>
<evidence type="ECO:0000256" key="3">
    <source>
        <dbReference type="ARBA" id="ARBA00022833"/>
    </source>
</evidence>
<dbReference type="GO" id="GO:1990281">
    <property type="term" value="C:efflux pump complex"/>
    <property type="evidence" value="ECO:0007669"/>
    <property type="project" value="TreeGrafter"/>
</dbReference>
<gene>
    <name evidence="10" type="ORF">FLSS-24_0023</name>
</gene>
<feature type="coiled-coil region" evidence="4">
    <location>
        <begin position="89"/>
        <end position="116"/>
    </location>
</feature>
<dbReference type="InterPro" id="IPR058792">
    <property type="entry name" value="Beta-barrel_RND_2"/>
</dbReference>
<dbReference type="Pfam" id="PF25954">
    <property type="entry name" value="Beta-barrel_RND_2"/>
    <property type="match status" value="1"/>
</dbReference>
<feature type="compositionally biased region" description="Basic and acidic residues" evidence="5">
    <location>
        <begin position="378"/>
        <end position="391"/>
    </location>
</feature>
<dbReference type="FunFam" id="2.40.420.20:FF:000006">
    <property type="entry name" value="RND family efflux transporter MFP subunit"/>
    <property type="match status" value="1"/>
</dbReference>
<feature type="domain" description="Multidrug resistance protein MdtA-like alpha-helical hairpin" evidence="6">
    <location>
        <begin position="254"/>
        <end position="325"/>
    </location>
</feature>
<evidence type="ECO:0000256" key="1">
    <source>
        <dbReference type="ARBA" id="ARBA00009477"/>
    </source>
</evidence>
<dbReference type="SUPFAM" id="SSF111369">
    <property type="entry name" value="HlyD-like secretion proteins"/>
    <property type="match status" value="3"/>
</dbReference>
<dbReference type="InterPro" id="IPR058637">
    <property type="entry name" value="YknX-like_C"/>
</dbReference>
<dbReference type="InterPro" id="IPR058625">
    <property type="entry name" value="MdtA-like_BSH"/>
</dbReference>
<evidence type="ECO:0000313" key="10">
    <source>
        <dbReference type="EMBL" id="AGF93392.1"/>
    </source>
</evidence>
<keyword evidence="2" id="KW-0813">Transport</keyword>
<feature type="region of interest" description="Disordered" evidence="5">
    <location>
        <begin position="378"/>
        <end position="397"/>
    </location>
</feature>
<feature type="coiled-coil region" evidence="4">
    <location>
        <begin position="162"/>
        <end position="189"/>
    </location>
</feature>
<keyword evidence="3" id="KW-0862">Zinc</keyword>
<dbReference type="InterPro" id="IPR058624">
    <property type="entry name" value="MdtA-like_HH"/>
</dbReference>
<dbReference type="Pfam" id="PF25876">
    <property type="entry name" value="HH_MFP_RND"/>
    <property type="match status" value="1"/>
</dbReference>
<feature type="domain" description="Multidrug resistance protein MdtA-like barrel-sandwich hybrid" evidence="7">
    <location>
        <begin position="57"/>
        <end position="512"/>
    </location>
</feature>
<dbReference type="Pfam" id="PF25917">
    <property type="entry name" value="BSH_RND"/>
    <property type="match status" value="1"/>
</dbReference>
<evidence type="ECO:0000259" key="9">
    <source>
        <dbReference type="Pfam" id="PF25989"/>
    </source>
</evidence>
<dbReference type="InterPro" id="IPR006143">
    <property type="entry name" value="RND_pump_MFP"/>
</dbReference>
<protein>
    <submittedName>
        <fullName evidence="10">Efflux transporter, RND family, MFP subunit</fullName>
    </submittedName>
</protein>
<proteinExistence type="inferred from homology"/>
<dbReference type="Gene3D" id="1.10.287.470">
    <property type="entry name" value="Helix hairpin bin"/>
    <property type="match status" value="2"/>
</dbReference>
<accession>M1Q2B1</accession>
<evidence type="ECO:0000256" key="4">
    <source>
        <dbReference type="SAM" id="Coils"/>
    </source>
</evidence>
<dbReference type="Pfam" id="PF25989">
    <property type="entry name" value="YknX_C"/>
    <property type="match status" value="1"/>
</dbReference>
<reference evidence="10" key="1">
    <citation type="journal article" date="2013" name="Syst. Appl. Microbiol.">
        <title>New insights into the archaeal diversity of a hypersaline microbial mat obtained by a metagenomic approach.</title>
        <authorList>
            <person name="Lopez-Lopez A."/>
            <person name="Richter M."/>
            <person name="Pena A."/>
            <person name="Tamames J."/>
            <person name="Rossello-Mora R."/>
        </authorList>
    </citation>
    <scope>NUCLEOTIDE SEQUENCE</scope>
</reference>
<organism evidence="10">
    <name type="scientific">uncultured organism</name>
    <dbReference type="NCBI Taxonomy" id="155900"/>
    <lineage>
        <taxon>unclassified sequences</taxon>
        <taxon>environmental samples</taxon>
    </lineage>
</organism>
<dbReference type="Gene3D" id="2.40.420.20">
    <property type="match status" value="1"/>
</dbReference>
<dbReference type="FunFam" id="2.40.30.170:FF:000010">
    <property type="entry name" value="Efflux RND transporter periplasmic adaptor subunit"/>
    <property type="match status" value="1"/>
</dbReference>
<sequence>MNNRYYKNILLITAIFLLGISLTVTAQQISVEVAPVQKEDIKNVKIVNGVIRPYKNIRISSEIGGKIDQVKVEMGDRVKANENLIVFDQKEIKLNVRKAEATLAAARANLQDLKNQPEQHQLAASKAGVKQAQASLESAQANFKKVKTGAAPEQIDASIAGVKQAEAALKKAQANYEMAQEGATEEEIQRVEAQYNQSAASLEGARQSLEVIKSMYDNRTVQKQQKINAEMKVETTEKQIESAEARIEQSKINLTQAQNNLEKAKNNLEQAQKEYERVKSLYEDEVVSEKQLDLAKNQYENARSAVANAKTAVANAEQSIESARISKEQAEISHQNALKNLELAQEEFQNPTQLKQQLVNAQTQVEVSKANKDLAKANLEKTRQGTRKEQLEASQAGVEQAQASLESAQAQLAQLKSQPKAEDLARAEAGVKQAEASLERAEANYLQLKKGASEEKIKASEANVAQAEVALESAQNRLEDSIIKAPINGLITNLQVEAGEMVNPGTPLLNLVKLSQVYVETDVSAGDLKNLEVGDKVKVDILAYDNMVKEGQINNISPVADRQTQSFPVKVLLKNENLNLKGGMFADVHYNLDQSQDTIVVPVEAVIDLDGSPEVFVIEKGKAVRRKIKTGIINTNKVEVLEGLKEGEKIVVDGQYSLQEGDQVEVISQ</sequence>
<evidence type="ECO:0000259" key="8">
    <source>
        <dbReference type="Pfam" id="PF25954"/>
    </source>
</evidence>
<comment type="similarity">
    <text evidence="1">Belongs to the membrane fusion protein (MFP) (TC 8.A.1) family.</text>
</comment>
<dbReference type="AlphaFoldDB" id="M1Q2B1"/>
<evidence type="ECO:0000259" key="7">
    <source>
        <dbReference type="Pfam" id="PF25917"/>
    </source>
</evidence>
<dbReference type="GO" id="GO:0015562">
    <property type="term" value="F:efflux transmembrane transporter activity"/>
    <property type="evidence" value="ECO:0007669"/>
    <property type="project" value="TreeGrafter"/>
</dbReference>
<dbReference type="Gene3D" id="2.40.50.100">
    <property type="match status" value="1"/>
</dbReference>